<accession>A0A1V9YHF8</accession>
<protein>
    <submittedName>
        <fullName evidence="1">Uncharacterized protein</fullName>
    </submittedName>
</protein>
<dbReference type="Proteomes" id="UP000243579">
    <property type="component" value="Unassembled WGS sequence"/>
</dbReference>
<proteinExistence type="predicted"/>
<reference evidence="1 2" key="1">
    <citation type="journal article" date="2014" name="Genome Biol. Evol.">
        <title>The secreted proteins of Achlya hypogyna and Thraustotheca clavata identify the ancestral oomycete secretome and reveal gene acquisitions by horizontal gene transfer.</title>
        <authorList>
            <person name="Misner I."/>
            <person name="Blouin N."/>
            <person name="Leonard G."/>
            <person name="Richards T.A."/>
            <person name="Lane C.E."/>
        </authorList>
    </citation>
    <scope>NUCLEOTIDE SEQUENCE [LARGE SCALE GENOMIC DNA]</scope>
    <source>
        <strain evidence="1 2">ATCC 48635</strain>
    </source>
</reference>
<name>A0A1V9YHF8_ACHHY</name>
<feature type="non-terminal residue" evidence="1">
    <location>
        <position position="89"/>
    </location>
</feature>
<dbReference type="OrthoDB" id="10503459at2759"/>
<sequence>MSQGDWTDDPLLRHAFKDISTDHYVEVHEPGRAASAPRVHAVIIAAGTSTKDHCHDSLLDYYAACVIFWSHLANFDSFLVFAVSIAAPL</sequence>
<organism evidence="1 2">
    <name type="scientific">Achlya hypogyna</name>
    <name type="common">Oomycete</name>
    <name type="synonym">Protoachlya hypogyna</name>
    <dbReference type="NCBI Taxonomy" id="1202772"/>
    <lineage>
        <taxon>Eukaryota</taxon>
        <taxon>Sar</taxon>
        <taxon>Stramenopiles</taxon>
        <taxon>Oomycota</taxon>
        <taxon>Saprolegniomycetes</taxon>
        <taxon>Saprolegniales</taxon>
        <taxon>Achlyaceae</taxon>
        <taxon>Achlya</taxon>
    </lineage>
</organism>
<gene>
    <name evidence="1" type="ORF">ACHHYP_12238</name>
</gene>
<comment type="caution">
    <text evidence="1">The sequence shown here is derived from an EMBL/GenBank/DDBJ whole genome shotgun (WGS) entry which is preliminary data.</text>
</comment>
<evidence type="ECO:0000313" key="1">
    <source>
        <dbReference type="EMBL" id="OQR85139.1"/>
    </source>
</evidence>
<dbReference type="AlphaFoldDB" id="A0A1V9YHF8"/>
<evidence type="ECO:0000313" key="2">
    <source>
        <dbReference type="Proteomes" id="UP000243579"/>
    </source>
</evidence>
<dbReference type="EMBL" id="JNBR01001802">
    <property type="protein sequence ID" value="OQR85139.1"/>
    <property type="molecule type" value="Genomic_DNA"/>
</dbReference>
<dbReference type="STRING" id="1202772.A0A1V9YHF8"/>
<keyword evidence="2" id="KW-1185">Reference proteome</keyword>